<evidence type="ECO:0000259" key="7">
    <source>
        <dbReference type="Pfam" id="PF09779"/>
    </source>
</evidence>
<dbReference type="Pfam" id="PF09779">
    <property type="entry name" value="Ima1_N"/>
    <property type="match status" value="1"/>
</dbReference>
<protein>
    <recommendedName>
        <fullName evidence="7">Ima1 N-terminal domain-containing protein</fullName>
    </recommendedName>
</protein>
<keyword evidence="3 6" id="KW-1133">Transmembrane helix</keyword>
<dbReference type="InterPro" id="IPR042321">
    <property type="entry name" value="Ima1"/>
</dbReference>
<dbReference type="PANTHER" id="PTHR28538:SF1">
    <property type="entry name" value="INTEGRAL INNER NUCLEAR MEMBRANE PROTEIN IMA1"/>
    <property type="match status" value="1"/>
</dbReference>
<reference evidence="8" key="1">
    <citation type="submission" date="2020-07" db="EMBL/GenBank/DDBJ databases">
        <title>Draft Genome Sequence of a Deep-Sea Yeast, Naganishia (Cryptococcus) liquefaciens strain N6.</title>
        <authorList>
            <person name="Han Y.W."/>
            <person name="Kajitani R."/>
            <person name="Morimoto H."/>
            <person name="Parhat M."/>
            <person name="Tsubouchi H."/>
            <person name="Bakenova O."/>
            <person name="Ogata M."/>
            <person name="Argunhan B."/>
            <person name="Aoki R."/>
            <person name="Kajiwara S."/>
            <person name="Itoh T."/>
            <person name="Iwasaki H."/>
        </authorList>
    </citation>
    <scope>NUCLEOTIDE SEQUENCE</scope>
    <source>
        <strain evidence="8">N6</strain>
    </source>
</reference>
<dbReference type="PANTHER" id="PTHR28538">
    <property type="entry name" value="INTEGRAL INNER NUCLEAR MEMBRANE PROTEIN IMA1"/>
    <property type="match status" value="1"/>
</dbReference>
<keyword evidence="2 6" id="KW-0812">Transmembrane</keyword>
<dbReference type="GO" id="GO:0044732">
    <property type="term" value="C:mitotic spindle pole body"/>
    <property type="evidence" value="ECO:0007669"/>
    <property type="project" value="TreeGrafter"/>
</dbReference>
<dbReference type="EMBL" id="BLZA01000013">
    <property type="protein sequence ID" value="GHJ85705.1"/>
    <property type="molecule type" value="Genomic_DNA"/>
</dbReference>
<keyword evidence="5" id="KW-0539">Nucleus</keyword>
<sequence length="627" mass="70160">MVLPAMSSLKLFGSRTVRMECWFCQRVNVLQSNSSDRKGKAKAAIFPLEGTKDNFKCKFCGNRNLRDREGNLSSNLPEMYNPAFNSPSWMDNTPQSSSSARSLTDLVENNPLCSRCRTNQVLLLNYKANYFPEDADDPRLQRLEQTFDADVAEFEQSFPPLCENCTPKVDEIIKKKDYDAQINAWKVFLSSGSPDAIGAGIRHKGRGKSALDRSTAIVWGLAVLTYLPYRIFTKSSFFSYSNFLFLAGLLYSFRDDPLLHLVLDWGNRRPLASRYGAYLRQLQAAQLFSISMLHGRLQVIISGVCIAFSFLCAVHLILLARASAQAERLRLTRLSNDLDGEKSANESLPVAKREGATNDPFNLASMIRNMTRTHHDRIRPAADDIFEPRGTPAIQLSPSPELEPLPTLENEFFKNDGRDPDSMDWEPTDLVAVKITPHTDSQREQSSATSIWERFATTKQRMFARQRLTGLERAFESWRDLGSSAVAQSEPQSQSPSSMVSAARSRSLVPATLMLASVLRVLSAAVNVPRTSNAKDAAIVKDLAWFRITASILEIICTIPRVIYVRRFHFRYVLPVLSIFLAFMSIIAGLQQTQIVLVGLGQSVLAHRVYIMDAIMVVMDLAAGCTS</sequence>
<dbReference type="OrthoDB" id="5966927at2759"/>
<feature type="domain" description="Ima1 N-terminal" evidence="7">
    <location>
        <begin position="51"/>
        <end position="169"/>
    </location>
</feature>
<evidence type="ECO:0000313" key="8">
    <source>
        <dbReference type="EMBL" id="GHJ85705.1"/>
    </source>
</evidence>
<evidence type="ECO:0000256" key="6">
    <source>
        <dbReference type="SAM" id="Phobius"/>
    </source>
</evidence>
<gene>
    <name evidence="8" type="ORF">NliqN6_2107</name>
</gene>
<accession>A0A8H3YDQ5</accession>
<evidence type="ECO:0000256" key="3">
    <source>
        <dbReference type="ARBA" id="ARBA00022989"/>
    </source>
</evidence>
<evidence type="ECO:0000313" key="9">
    <source>
        <dbReference type="Proteomes" id="UP000620104"/>
    </source>
</evidence>
<evidence type="ECO:0000256" key="1">
    <source>
        <dbReference type="ARBA" id="ARBA00004473"/>
    </source>
</evidence>
<name>A0A8H3YDQ5_9TREE</name>
<dbReference type="InterPro" id="IPR018617">
    <property type="entry name" value="Ima1_N"/>
</dbReference>
<evidence type="ECO:0000256" key="4">
    <source>
        <dbReference type="ARBA" id="ARBA00023136"/>
    </source>
</evidence>
<keyword evidence="9" id="KW-1185">Reference proteome</keyword>
<dbReference type="GO" id="GO:0034992">
    <property type="term" value="C:microtubule organizing center attachment site"/>
    <property type="evidence" value="ECO:0007669"/>
    <property type="project" value="TreeGrafter"/>
</dbReference>
<comment type="caution">
    <text evidence="8">The sequence shown here is derived from an EMBL/GenBank/DDBJ whole genome shotgun (WGS) entry which is preliminary data.</text>
</comment>
<dbReference type="AlphaFoldDB" id="A0A8H3YDQ5"/>
<dbReference type="GO" id="GO:0071765">
    <property type="term" value="P:nuclear inner membrane organization"/>
    <property type="evidence" value="ECO:0007669"/>
    <property type="project" value="InterPro"/>
</dbReference>
<feature type="transmembrane region" description="Helical" evidence="6">
    <location>
        <begin position="507"/>
        <end position="525"/>
    </location>
</feature>
<dbReference type="Proteomes" id="UP000620104">
    <property type="component" value="Unassembled WGS sequence"/>
</dbReference>
<feature type="transmembrane region" description="Helical" evidence="6">
    <location>
        <begin position="545"/>
        <end position="565"/>
    </location>
</feature>
<feature type="transmembrane region" description="Helical" evidence="6">
    <location>
        <begin position="572"/>
        <end position="590"/>
    </location>
</feature>
<dbReference type="GO" id="GO:0034506">
    <property type="term" value="C:chromosome, centromeric core domain"/>
    <property type="evidence" value="ECO:0007669"/>
    <property type="project" value="TreeGrafter"/>
</dbReference>
<dbReference type="GO" id="GO:0005637">
    <property type="term" value="C:nuclear inner membrane"/>
    <property type="evidence" value="ECO:0007669"/>
    <property type="project" value="UniProtKB-SubCell"/>
</dbReference>
<comment type="subcellular location">
    <subcellularLocation>
        <location evidence="1">Nucleus inner membrane</location>
        <topology evidence="1">Multi-pass membrane protein</topology>
    </subcellularLocation>
</comment>
<organism evidence="8 9">
    <name type="scientific">Naganishia liquefaciens</name>
    <dbReference type="NCBI Taxonomy" id="104408"/>
    <lineage>
        <taxon>Eukaryota</taxon>
        <taxon>Fungi</taxon>
        <taxon>Dikarya</taxon>
        <taxon>Basidiomycota</taxon>
        <taxon>Agaricomycotina</taxon>
        <taxon>Tremellomycetes</taxon>
        <taxon>Filobasidiales</taxon>
        <taxon>Filobasidiaceae</taxon>
        <taxon>Naganishia</taxon>
    </lineage>
</organism>
<evidence type="ECO:0000256" key="5">
    <source>
        <dbReference type="ARBA" id="ARBA00023242"/>
    </source>
</evidence>
<proteinExistence type="predicted"/>
<feature type="transmembrane region" description="Helical" evidence="6">
    <location>
        <begin position="299"/>
        <end position="320"/>
    </location>
</feature>
<evidence type="ECO:0000256" key="2">
    <source>
        <dbReference type="ARBA" id="ARBA00022692"/>
    </source>
</evidence>
<keyword evidence="4 6" id="KW-0472">Membrane</keyword>